<dbReference type="SUPFAM" id="SSF100950">
    <property type="entry name" value="NagB/RpiA/CoA transferase-like"/>
    <property type="match status" value="1"/>
</dbReference>
<accession>A0ABX0JAT3</accession>
<comment type="catalytic activity">
    <reaction evidence="2">
        <text>aldehydo-D-ribose 5-phosphate = D-ribulose 5-phosphate</text>
        <dbReference type="Rhea" id="RHEA:14657"/>
        <dbReference type="ChEBI" id="CHEBI:58121"/>
        <dbReference type="ChEBI" id="CHEBI:58273"/>
        <dbReference type="EC" id="5.3.1.6"/>
    </reaction>
</comment>
<organism evidence="3 4">
    <name type="scientific">Paenibacillus agricola</name>
    <dbReference type="NCBI Taxonomy" id="2716264"/>
    <lineage>
        <taxon>Bacteria</taxon>
        <taxon>Bacillati</taxon>
        <taxon>Bacillota</taxon>
        <taxon>Bacilli</taxon>
        <taxon>Bacillales</taxon>
        <taxon>Paenibacillaceae</taxon>
        <taxon>Paenibacillus</taxon>
    </lineage>
</organism>
<feature type="binding site" evidence="2">
    <location>
        <begin position="25"/>
        <end position="28"/>
    </location>
    <ligand>
        <name>substrate</name>
    </ligand>
</feature>
<feature type="binding site" evidence="2">
    <location>
        <begin position="93"/>
        <end position="96"/>
    </location>
    <ligand>
        <name>substrate</name>
    </ligand>
</feature>
<comment type="similarity">
    <text evidence="2">Belongs to the ribose 5-phosphate isomerase family.</text>
</comment>
<dbReference type="PANTHER" id="PTHR11934:SF0">
    <property type="entry name" value="RIBOSE-5-PHOSPHATE ISOMERASE"/>
    <property type="match status" value="1"/>
</dbReference>
<feature type="binding site" evidence="2">
    <location>
        <begin position="80"/>
        <end position="83"/>
    </location>
    <ligand>
        <name>substrate</name>
    </ligand>
</feature>
<dbReference type="RefSeq" id="WP_166153429.1">
    <property type="nucleotide sequence ID" value="NZ_JAAOIW010000010.1"/>
</dbReference>
<name>A0ABX0JAT3_9BACL</name>
<evidence type="ECO:0000313" key="4">
    <source>
        <dbReference type="Proteomes" id="UP001165962"/>
    </source>
</evidence>
<comment type="subunit">
    <text evidence="2">Homodimer.</text>
</comment>
<dbReference type="HAMAP" id="MF_00170">
    <property type="entry name" value="Rib_5P_isom_A"/>
    <property type="match status" value="1"/>
</dbReference>
<evidence type="ECO:0000256" key="2">
    <source>
        <dbReference type="HAMAP-Rule" id="MF_00170"/>
    </source>
</evidence>
<feature type="active site" description="Proton acceptor" evidence="2">
    <location>
        <position position="102"/>
    </location>
</feature>
<protein>
    <recommendedName>
        <fullName evidence="2">Ribose-5-phosphate isomerase A</fullName>
        <ecNumber evidence="2">5.3.1.6</ecNumber>
    </recommendedName>
    <alternativeName>
        <fullName evidence="2">Phosphoriboisomerase A</fullName>
        <shortName evidence="2">PRI</shortName>
    </alternativeName>
</protein>
<feature type="binding site" evidence="2">
    <location>
        <position position="120"/>
    </location>
    <ligand>
        <name>substrate</name>
    </ligand>
</feature>
<comment type="caution">
    <text evidence="3">The sequence shown here is derived from an EMBL/GenBank/DDBJ whole genome shotgun (WGS) entry which is preliminary data.</text>
</comment>
<dbReference type="GO" id="GO:0004751">
    <property type="term" value="F:ribose-5-phosphate isomerase activity"/>
    <property type="evidence" value="ECO:0007669"/>
    <property type="project" value="UniProtKB-EC"/>
</dbReference>
<dbReference type="Gene3D" id="3.40.50.1360">
    <property type="match status" value="1"/>
</dbReference>
<dbReference type="SUPFAM" id="SSF75445">
    <property type="entry name" value="D-ribose-5-phosphate isomerase (RpiA), lid domain"/>
    <property type="match status" value="1"/>
</dbReference>
<dbReference type="Gene3D" id="3.30.70.260">
    <property type="match status" value="1"/>
</dbReference>
<dbReference type="PANTHER" id="PTHR11934">
    <property type="entry name" value="RIBOSE-5-PHOSPHATE ISOMERASE"/>
    <property type="match status" value="1"/>
</dbReference>
<proteinExistence type="inferred from homology"/>
<dbReference type="Proteomes" id="UP001165962">
    <property type="component" value="Unassembled WGS sequence"/>
</dbReference>
<comment type="pathway">
    <text evidence="2">Carbohydrate degradation; pentose phosphate pathway; D-ribose 5-phosphate from D-ribulose 5-phosphate (non-oxidative stage): step 1/1.</text>
</comment>
<dbReference type="EC" id="5.3.1.6" evidence="2"/>
<gene>
    <name evidence="2 3" type="primary">rpiA</name>
    <name evidence="3" type="ORF">G9U52_24865</name>
</gene>
<comment type="function">
    <text evidence="2">Catalyzes the reversible conversion of ribose-5-phosphate to ribulose 5-phosphate.</text>
</comment>
<sequence length="225" mass="24170">MSPKKIAAEKAVECIQTGMTIGLGTGSTVYWAIHKIAQRIHEGLMIRAVATSNGSEQLAQQLGIPIVPFSEIGQIDLTIDGADEVDAHFDLIKGGGGALLREKIIAANSKQFIVIIDESKQVDKLGRFPLPVEVVPFAAELTIRQIRDLGCTPKIRTTDGQTYKSDNGNLIIDCDFGEITQPASLTARLNSIPGVVDNGLFVQMASCLVVGYKDGTVKLEYMGVN</sequence>
<evidence type="ECO:0000256" key="1">
    <source>
        <dbReference type="ARBA" id="ARBA00023235"/>
    </source>
</evidence>
<dbReference type="InterPro" id="IPR020672">
    <property type="entry name" value="Ribose5P_isomerase_typA_subgr"/>
</dbReference>
<dbReference type="EMBL" id="JAAOIW010000010">
    <property type="protein sequence ID" value="NHN33053.1"/>
    <property type="molecule type" value="Genomic_DNA"/>
</dbReference>
<dbReference type="NCBIfam" id="NF001924">
    <property type="entry name" value="PRK00702.1"/>
    <property type="match status" value="1"/>
</dbReference>
<keyword evidence="4" id="KW-1185">Reference proteome</keyword>
<dbReference type="CDD" id="cd01398">
    <property type="entry name" value="RPI_A"/>
    <property type="match status" value="1"/>
</dbReference>
<keyword evidence="1 2" id="KW-0413">Isomerase</keyword>
<dbReference type="Pfam" id="PF06026">
    <property type="entry name" value="Rib_5-P_isom_A"/>
    <property type="match status" value="1"/>
</dbReference>
<reference evidence="3" key="1">
    <citation type="submission" date="2020-03" db="EMBL/GenBank/DDBJ databases">
        <title>Draft sequencing of Paenibacilllus sp. S3N08.</title>
        <authorList>
            <person name="Kim D.-U."/>
        </authorList>
    </citation>
    <scope>NUCLEOTIDE SEQUENCE</scope>
    <source>
        <strain evidence="3">S3N08</strain>
    </source>
</reference>
<dbReference type="InterPro" id="IPR037171">
    <property type="entry name" value="NagB/RpiA_transferase-like"/>
</dbReference>
<dbReference type="InterPro" id="IPR004788">
    <property type="entry name" value="Ribose5P_isomerase_type_A"/>
</dbReference>
<dbReference type="NCBIfam" id="TIGR00021">
    <property type="entry name" value="rpiA"/>
    <property type="match status" value="1"/>
</dbReference>
<evidence type="ECO:0000313" key="3">
    <source>
        <dbReference type="EMBL" id="NHN33053.1"/>
    </source>
</evidence>